<dbReference type="AlphaFoldDB" id="A0A5E4MQP6"/>
<gene>
    <name evidence="1" type="ORF">CINCED_3A017381</name>
</gene>
<accession>A0A5E4MQP6</accession>
<organism evidence="1 2">
    <name type="scientific">Cinara cedri</name>
    <dbReference type="NCBI Taxonomy" id="506608"/>
    <lineage>
        <taxon>Eukaryota</taxon>
        <taxon>Metazoa</taxon>
        <taxon>Ecdysozoa</taxon>
        <taxon>Arthropoda</taxon>
        <taxon>Hexapoda</taxon>
        <taxon>Insecta</taxon>
        <taxon>Pterygota</taxon>
        <taxon>Neoptera</taxon>
        <taxon>Paraneoptera</taxon>
        <taxon>Hemiptera</taxon>
        <taxon>Sternorrhyncha</taxon>
        <taxon>Aphidomorpha</taxon>
        <taxon>Aphidoidea</taxon>
        <taxon>Aphididae</taxon>
        <taxon>Lachninae</taxon>
        <taxon>Cinara</taxon>
    </lineage>
</organism>
<evidence type="ECO:0000313" key="1">
    <source>
        <dbReference type="EMBL" id="VVC31699.1"/>
    </source>
</evidence>
<dbReference type="EMBL" id="CABPRJ010000950">
    <property type="protein sequence ID" value="VVC31699.1"/>
    <property type="molecule type" value="Genomic_DNA"/>
</dbReference>
<name>A0A5E4MQP6_9HEMI</name>
<sequence length="82" mass="9661">MALVFMVLELFINGAPKILKSNNPGATGVPDRHLRKEIIKLNERKDPTKLRFYSLFEAIYKRFISIKLELYRHTCFPDTMFD</sequence>
<reference evidence="1 2" key="1">
    <citation type="submission" date="2019-08" db="EMBL/GenBank/DDBJ databases">
        <authorList>
            <person name="Alioto T."/>
            <person name="Alioto T."/>
            <person name="Gomez Garrido J."/>
        </authorList>
    </citation>
    <scope>NUCLEOTIDE SEQUENCE [LARGE SCALE GENOMIC DNA]</scope>
</reference>
<protein>
    <submittedName>
        <fullName evidence="1">Uncharacterized protein</fullName>
    </submittedName>
</protein>
<proteinExistence type="predicted"/>
<dbReference type="Proteomes" id="UP000325440">
    <property type="component" value="Unassembled WGS sequence"/>
</dbReference>
<keyword evidence="2" id="KW-1185">Reference proteome</keyword>
<evidence type="ECO:0000313" key="2">
    <source>
        <dbReference type="Proteomes" id="UP000325440"/>
    </source>
</evidence>